<reference evidence="3 4" key="1">
    <citation type="submission" date="2016-12" db="EMBL/GenBank/DDBJ databases">
        <title>Draft genome sequences of strains Salinicola socius SMB35, Salinicola sp. MH3R3-1 and Chromohalobacter sp. SMB17 from the Verkhnekamsk potash mining region of Russia.</title>
        <authorList>
            <person name="Mavrodi D.V."/>
            <person name="Olsson B.E."/>
            <person name="Korsakova E.S."/>
            <person name="Pyankova A."/>
            <person name="Mavrodi O.V."/>
            <person name="Plotnikova E.G."/>
        </authorList>
    </citation>
    <scope>NUCLEOTIDE SEQUENCE [LARGE SCALE GENOMIC DNA]</scope>
    <source>
        <strain evidence="3 4">SMB35</strain>
    </source>
</reference>
<keyword evidence="4" id="KW-1185">Reference proteome</keyword>
<accession>A0A1Q8SP38</accession>
<dbReference type="SUPFAM" id="SSF82771">
    <property type="entry name" value="GIY-YIG endonuclease"/>
    <property type="match status" value="1"/>
</dbReference>
<gene>
    <name evidence="3" type="ORF">BTW07_15665</name>
</gene>
<evidence type="ECO:0000256" key="1">
    <source>
        <dbReference type="ARBA" id="ARBA00007435"/>
    </source>
</evidence>
<dbReference type="InterPro" id="IPR050190">
    <property type="entry name" value="UPF0213_domain"/>
</dbReference>
<evidence type="ECO:0000313" key="3">
    <source>
        <dbReference type="EMBL" id="OLO03171.1"/>
    </source>
</evidence>
<dbReference type="CDD" id="cd10456">
    <property type="entry name" value="GIY-YIG_UPF0213"/>
    <property type="match status" value="1"/>
</dbReference>
<organism evidence="3 4">
    <name type="scientific">Salinicola socius</name>
    <dbReference type="NCBI Taxonomy" id="404433"/>
    <lineage>
        <taxon>Bacteria</taxon>
        <taxon>Pseudomonadati</taxon>
        <taxon>Pseudomonadota</taxon>
        <taxon>Gammaproteobacteria</taxon>
        <taxon>Oceanospirillales</taxon>
        <taxon>Halomonadaceae</taxon>
        <taxon>Salinicola</taxon>
    </lineage>
</organism>
<evidence type="ECO:0000313" key="4">
    <source>
        <dbReference type="Proteomes" id="UP000186878"/>
    </source>
</evidence>
<dbReference type="AlphaFoldDB" id="A0A1Q8SP38"/>
<protein>
    <recommendedName>
        <fullName evidence="2">GIY-YIG domain-containing protein</fullName>
    </recommendedName>
</protein>
<dbReference type="OrthoDB" id="9797095at2"/>
<dbReference type="PANTHER" id="PTHR34477">
    <property type="entry name" value="UPF0213 PROTEIN YHBQ"/>
    <property type="match status" value="1"/>
</dbReference>
<comment type="similarity">
    <text evidence="1">Belongs to the UPF0213 family.</text>
</comment>
<dbReference type="RefSeq" id="WP_075571119.1">
    <property type="nucleotide sequence ID" value="NZ_MSDO01000024.1"/>
</dbReference>
<dbReference type="Pfam" id="PF01541">
    <property type="entry name" value="GIY-YIG"/>
    <property type="match status" value="1"/>
</dbReference>
<dbReference type="STRING" id="404433.BTW07_15665"/>
<dbReference type="Gene3D" id="3.40.1440.10">
    <property type="entry name" value="GIY-YIG endonuclease"/>
    <property type="match status" value="1"/>
</dbReference>
<evidence type="ECO:0000259" key="2">
    <source>
        <dbReference type="PROSITE" id="PS50164"/>
    </source>
</evidence>
<feature type="domain" description="GIY-YIG" evidence="2">
    <location>
        <begin position="15"/>
        <end position="93"/>
    </location>
</feature>
<sequence>MSTTAEASTPPVEPRQWYLYLVEMANGALYTGITTDVARRFAQHARGRGARALRGKGPLTLRHAQAVGSHGDALRLEASIKRLSAAAKWRWIERHRLSSFCHQIVIVPDPAAP</sequence>
<dbReference type="Proteomes" id="UP000186878">
    <property type="component" value="Unassembled WGS sequence"/>
</dbReference>
<dbReference type="PROSITE" id="PS50164">
    <property type="entry name" value="GIY_YIG"/>
    <property type="match status" value="1"/>
</dbReference>
<dbReference type="InterPro" id="IPR035901">
    <property type="entry name" value="GIY-YIG_endonuc_sf"/>
</dbReference>
<dbReference type="PANTHER" id="PTHR34477:SF1">
    <property type="entry name" value="UPF0213 PROTEIN YHBQ"/>
    <property type="match status" value="1"/>
</dbReference>
<comment type="caution">
    <text evidence="3">The sequence shown here is derived from an EMBL/GenBank/DDBJ whole genome shotgun (WGS) entry which is preliminary data.</text>
</comment>
<name>A0A1Q8SP38_9GAMM</name>
<proteinExistence type="inferred from homology"/>
<dbReference type="EMBL" id="MSDO01000024">
    <property type="protein sequence ID" value="OLO03171.1"/>
    <property type="molecule type" value="Genomic_DNA"/>
</dbReference>
<dbReference type="InterPro" id="IPR000305">
    <property type="entry name" value="GIY-YIG_endonuc"/>
</dbReference>